<evidence type="ECO:0000313" key="14">
    <source>
        <dbReference type="Proteomes" id="UP000239936"/>
    </source>
</evidence>
<comment type="function">
    <text evidence="1 11">Catalyzes the reversible adenylation of nicotinate mononucleotide (NaMN) to nicotinic acid adenine dinucleotide (NaAD).</text>
</comment>
<protein>
    <recommendedName>
        <fullName evidence="11">Probable nicotinate-nucleotide adenylyltransferase</fullName>
        <ecNumber evidence="11">2.7.7.18</ecNumber>
    </recommendedName>
    <alternativeName>
        <fullName evidence="11">Deamido-NAD(+) diphosphorylase</fullName>
    </alternativeName>
    <alternativeName>
        <fullName evidence="11">Deamido-NAD(+) pyrophosphorylase</fullName>
    </alternativeName>
    <alternativeName>
        <fullName evidence="11">Nicotinate mononucleotide adenylyltransferase</fullName>
        <shortName evidence="11">NaMN adenylyltransferase</shortName>
    </alternativeName>
</protein>
<dbReference type="HAMAP" id="MF_00244">
    <property type="entry name" value="NaMN_adenylyltr"/>
    <property type="match status" value="1"/>
</dbReference>
<gene>
    <name evidence="11" type="primary">nadD</name>
    <name evidence="13" type="ORF">CXB77_06775</name>
</gene>
<comment type="catalytic activity">
    <reaction evidence="10 11">
        <text>nicotinate beta-D-ribonucleotide + ATP + H(+) = deamido-NAD(+) + diphosphate</text>
        <dbReference type="Rhea" id="RHEA:22860"/>
        <dbReference type="ChEBI" id="CHEBI:15378"/>
        <dbReference type="ChEBI" id="CHEBI:30616"/>
        <dbReference type="ChEBI" id="CHEBI:33019"/>
        <dbReference type="ChEBI" id="CHEBI:57502"/>
        <dbReference type="ChEBI" id="CHEBI:58437"/>
        <dbReference type="EC" id="2.7.7.18"/>
    </reaction>
</comment>
<dbReference type="InterPro" id="IPR005248">
    <property type="entry name" value="NadD/NMNAT"/>
</dbReference>
<dbReference type="EC" id="2.7.7.18" evidence="11"/>
<evidence type="ECO:0000256" key="6">
    <source>
        <dbReference type="ARBA" id="ARBA00022695"/>
    </source>
</evidence>
<comment type="similarity">
    <text evidence="3 11">Belongs to the NadD family.</text>
</comment>
<dbReference type="GO" id="GO:0005524">
    <property type="term" value="F:ATP binding"/>
    <property type="evidence" value="ECO:0007669"/>
    <property type="project" value="UniProtKB-KW"/>
</dbReference>
<keyword evidence="6 11" id="KW-0548">Nucleotidyltransferase</keyword>
<dbReference type="AlphaFoldDB" id="A0A2S7XSL6"/>
<dbReference type="Proteomes" id="UP000239936">
    <property type="component" value="Unassembled WGS sequence"/>
</dbReference>
<dbReference type="PANTHER" id="PTHR39321:SF3">
    <property type="entry name" value="PHOSPHOPANTETHEINE ADENYLYLTRANSFERASE"/>
    <property type="match status" value="1"/>
</dbReference>
<keyword evidence="8 11" id="KW-0067">ATP-binding</keyword>
<organism evidence="13 14">
    <name type="scientific">Chromatium okenii</name>
    <dbReference type="NCBI Taxonomy" id="61644"/>
    <lineage>
        <taxon>Bacteria</taxon>
        <taxon>Pseudomonadati</taxon>
        <taxon>Pseudomonadota</taxon>
        <taxon>Gammaproteobacteria</taxon>
        <taxon>Chromatiales</taxon>
        <taxon>Chromatiaceae</taxon>
        <taxon>Chromatium</taxon>
    </lineage>
</organism>
<dbReference type="PANTHER" id="PTHR39321">
    <property type="entry name" value="NICOTINATE-NUCLEOTIDE ADENYLYLTRANSFERASE-RELATED"/>
    <property type="match status" value="1"/>
</dbReference>
<accession>A0A2S7XSL6</accession>
<evidence type="ECO:0000256" key="4">
    <source>
        <dbReference type="ARBA" id="ARBA00022642"/>
    </source>
</evidence>
<dbReference type="NCBIfam" id="NF000839">
    <property type="entry name" value="PRK00071.1-1"/>
    <property type="match status" value="1"/>
</dbReference>
<dbReference type="OrthoDB" id="5295945at2"/>
<evidence type="ECO:0000256" key="1">
    <source>
        <dbReference type="ARBA" id="ARBA00002324"/>
    </source>
</evidence>
<evidence type="ECO:0000256" key="11">
    <source>
        <dbReference type="HAMAP-Rule" id="MF_00244"/>
    </source>
</evidence>
<feature type="domain" description="Cytidyltransferase-like" evidence="12">
    <location>
        <begin position="4"/>
        <end position="182"/>
    </location>
</feature>
<dbReference type="GO" id="GO:0009435">
    <property type="term" value="P:NAD+ biosynthetic process"/>
    <property type="evidence" value="ECO:0007669"/>
    <property type="project" value="UniProtKB-UniRule"/>
</dbReference>
<keyword evidence="7 11" id="KW-0547">Nucleotide-binding</keyword>
<evidence type="ECO:0000256" key="3">
    <source>
        <dbReference type="ARBA" id="ARBA00009014"/>
    </source>
</evidence>
<evidence type="ECO:0000256" key="8">
    <source>
        <dbReference type="ARBA" id="ARBA00022840"/>
    </source>
</evidence>
<keyword evidence="9 11" id="KW-0520">NAD</keyword>
<evidence type="ECO:0000256" key="10">
    <source>
        <dbReference type="ARBA" id="ARBA00048721"/>
    </source>
</evidence>
<name>A0A2S7XSL6_9GAMM</name>
<evidence type="ECO:0000256" key="5">
    <source>
        <dbReference type="ARBA" id="ARBA00022679"/>
    </source>
</evidence>
<dbReference type="Pfam" id="PF01467">
    <property type="entry name" value="CTP_transf_like"/>
    <property type="match status" value="1"/>
</dbReference>
<dbReference type="SUPFAM" id="SSF52374">
    <property type="entry name" value="Nucleotidylyl transferase"/>
    <property type="match status" value="1"/>
</dbReference>
<sequence>MIGILGGTFDPIHFGHLRPALDCLQGLSFNEIRMMPLKVAVHRPQPQASTAQRVQMLKAALVDQTDLTLDTRELERSGSSFSYDTLMALRAELGGDIPLCLLLGADAFANFLTWHRPHDILKLAHLVVMARPGDAPIDDALATLLQMHGCAEQAALTAAPAGRILWYSQATQLAISSTQIRQLIAQGFSPRYLLPDAVLALIEREQLYR</sequence>
<keyword evidence="14" id="KW-1185">Reference proteome</keyword>
<dbReference type="InterPro" id="IPR004821">
    <property type="entry name" value="Cyt_trans-like"/>
</dbReference>
<dbReference type="EMBL" id="PPGH01000034">
    <property type="protein sequence ID" value="PQJ96533.1"/>
    <property type="molecule type" value="Genomic_DNA"/>
</dbReference>
<comment type="pathway">
    <text evidence="2 11">Cofactor biosynthesis; NAD(+) biosynthesis; deamido-NAD(+) from nicotinate D-ribonucleotide: step 1/1.</text>
</comment>
<dbReference type="NCBIfam" id="TIGR00482">
    <property type="entry name" value="nicotinate (nicotinamide) nucleotide adenylyltransferase"/>
    <property type="match status" value="1"/>
</dbReference>
<dbReference type="CDD" id="cd02165">
    <property type="entry name" value="NMNAT"/>
    <property type="match status" value="1"/>
</dbReference>
<keyword evidence="5 11" id="KW-0808">Transferase</keyword>
<comment type="caution">
    <text evidence="13">The sequence shown here is derived from an EMBL/GenBank/DDBJ whole genome shotgun (WGS) entry which is preliminary data.</text>
</comment>
<proteinExistence type="inferred from homology"/>
<evidence type="ECO:0000313" key="13">
    <source>
        <dbReference type="EMBL" id="PQJ96533.1"/>
    </source>
</evidence>
<evidence type="ECO:0000259" key="12">
    <source>
        <dbReference type="Pfam" id="PF01467"/>
    </source>
</evidence>
<dbReference type="InterPro" id="IPR014729">
    <property type="entry name" value="Rossmann-like_a/b/a_fold"/>
</dbReference>
<dbReference type="GO" id="GO:0004515">
    <property type="term" value="F:nicotinate-nucleotide adenylyltransferase activity"/>
    <property type="evidence" value="ECO:0007669"/>
    <property type="project" value="UniProtKB-UniRule"/>
</dbReference>
<dbReference type="Gene3D" id="3.40.50.620">
    <property type="entry name" value="HUPs"/>
    <property type="match status" value="1"/>
</dbReference>
<keyword evidence="4 11" id="KW-0662">Pyridine nucleotide biosynthesis</keyword>
<evidence type="ECO:0000256" key="7">
    <source>
        <dbReference type="ARBA" id="ARBA00022741"/>
    </source>
</evidence>
<dbReference type="RefSeq" id="WP_105073294.1">
    <property type="nucleotide sequence ID" value="NZ_PPGH01000034.1"/>
</dbReference>
<evidence type="ECO:0000256" key="9">
    <source>
        <dbReference type="ARBA" id="ARBA00023027"/>
    </source>
</evidence>
<dbReference type="UniPathway" id="UPA00253">
    <property type="reaction ID" value="UER00332"/>
</dbReference>
<reference evidence="13 14" key="1">
    <citation type="submission" date="2018-01" db="EMBL/GenBank/DDBJ databases">
        <title>The complete genome sequence of Chromatium okenii LaCa, a purple sulfur bacterium with a turbulent life.</title>
        <authorList>
            <person name="Luedin S.M."/>
            <person name="Liechti N."/>
            <person name="Storelli N."/>
            <person name="Danza F."/>
            <person name="Wittwer M."/>
            <person name="Pothier J.F."/>
            <person name="Tonolla M.A."/>
        </authorList>
    </citation>
    <scope>NUCLEOTIDE SEQUENCE [LARGE SCALE GENOMIC DNA]</scope>
    <source>
        <strain evidence="13 14">LaCa</strain>
    </source>
</reference>
<evidence type="ECO:0000256" key="2">
    <source>
        <dbReference type="ARBA" id="ARBA00005019"/>
    </source>
</evidence>